<name>A0A517SKJ9_9PLAN</name>
<dbReference type="SUPFAM" id="SSF53067">
    <property type="entry name" value="Actin-like ATPase domain"/>
    <property type="match status" value="1"/>
</dbReference>
<evidence type="ECO:0000313" key="1">
    <source>
        <dbReference type="EMBL" id="QDT56638.1"/>
    </source>
</evidence>
<dbReference type="AlphaFoldDB" id="A0A517SKJ9"/>
<keyword evidence="2" id="KW-1185">Reference proteome</keyword>
<dbReference type="KEGG" id="ccos:Pan44_46950"/>
<sequence length="335" mass="36152">MTFGLDIGTSGVRCLYRPGRSLRGRRAPACYLALPGGSDEKLLLQRAMIPYSVCEGGYVVFGENAIELSRAIKLPLIPVFPEGRLPKQDPIGRQVAATLIESVLPTQAGVLSPSLMVVPDDVARFAERVLALRGIKCTPIHAGTASILSELGDREFTGVGFAVGASTTSLCVAVHGQPLVELTCARGAGGVDEVFARSRGWYVFDHEGNRYLDVRRVVRWREGAGIDLTHPQGDDQDLLRSLVREWLHAAMSEFTQRLEALPVARSARGVSIMTVTGGPSRMNGFDVLVADAIRRAQLPLPVIEIRTAPTSEYTLARGALIGAELEQKVARTRAA</sequence>
<dbReference type="InParanoid" id="A0A517SKJ9"/>
<dbReference type="Pfam" id="PF25216">
    <property type="entry name" value="Volactin"/>
    <property type="match status" value="1"/>
</dbReference>
<gene>
    <name evidence="1" type="ORF">Pan44_46950</name>
</gene>
<proteinExistence type="predicted"/>
<protein>
    <submittedName>
        <fullName evidence="1">Uncharacterized protein</fullName>
    </submittedName>
</protein>
<accession>A0A517SKJ9</accession>
<organism evidence="1 2">
    <name type="scientific">Caulifigura coniformis</name>
    <dbReference type="NCBI Taxonomy" id="2527983"/>
    <lineage>
        <taxon>Bacteria</taxon>
        <taxon>Pseudomonadati</taxon>
        <taxon>Planctomycetota</taxon>
        <taxon>Planctomycetia</taxon>
        <taxon>Planctomycetales</taxon>
        <taxon>Planctomycetaceae</taxon>
        <taxon>Caulifigura</taxon>
    </lineage>
</organism>
<dbReference type="Proteomes" id="UP000315700">
    <property type="component" value="Chromosome"/>
</dbReference>
<dbReference type="RefSeq" id="WP_145034087.1">
    <property type="nucleotide sequence ID" value="NZ_CP036271.1"/>
</dbReference>
<evidence type="ECO:0000313" key="2">
    <source>
        <dbReference type="Proteomes" id="UP000315700"/>
    </source>
</evidence>
<dbReference type="OrthoDB" id="209320at2"/>
<reference evidence="1 2" key="1">
    <citation type="submission" date="2019-02" db="EMBL/GenBank/DDBJ databases">
        <title>Deep-cultivation of Planctomycetes and their phenomic and genomic characterization uncovers novel biology.</title>
        <authorList>
            <person name="Wiegand S."/>
            <person name="Jogler M."/>
            <person name="Boedeker C."/>
            <person name="Pinto D."/>
            <person name="Vollmers J."/>
            <person name="Rivas-Marin E."/>
            <person name="Kohn T."/>
            <person name="Peeters S.H."/>
            <person name="Heuer A."/>
            <person name="Rast P."/>
            <person name="Oberbeckmann S."/>
            <person name="Bunk B."/>
            <person name="Jeske O."/>
            <person name="Meyerdierks A."/>
            <person name="Storesund J.E."/>
            <person name="Kallscheuer N."/>
            <person name="Luecker S."/>
            <person name="Lage O.M."/>
            <person name="Pohl T."/>
            <person name="Merkel B.J."/>
            <person name="Hornburger P."/>
            <person name="Mueller R.-W."/>
            <person name="Bruemmer F."/>
            <person name="Labrenz M."/>
            <person name="Spormann A.M."/>
            <person name="Op den Camp H."/>
            <person name="Overmann J."/>
            <person name="Amann R."/>
            <person name="Jetten M.S.M."/>
            <person name="Mascher T."/>
            <person name="Medema M.H."/>
            <person name="Devos D.P."/>
            <person name="Kaster A.-K."/>
            <person name="Ovreas L."/>
            <person name="Rohde M."/>
            <person name="Galperin M.Y."/>
            <person name="Jogler C."/>
        </authorList>
    </citation>
    <scope>NUCLEOTIDE SEQUENCE [LARGE SCALE GENOMIC DNA]</scope>
    <source>
        <strain evidence="1 2">Pan44</strain>
    </source>
</reference>
<dbReference type="InterPro" id="IPR057363">
    <property type="entry name" value="Volactin"/>
</dbReference>
<dbReference type="EMBL" id="CP036271">
    <property type="protein sequence ID" value="QDT56638.1"/>
    <property type="molecule type" value="Genomic_DNA"/>
</dbReference>
<dbReference type="InterPro" id="IPR043129">
    <property type="entry name" value="ATPase_NBD"/>
</dbReference>